<gene>
    <name evidence="2" type="ORF">FYJ44_09195</name>
</gene>
<dbReference type="RefSeq" id="WP_154511372.1">
    <property type="nucleotide sequence ID" value="NZ_VUMH01000008.1"/>
</dbReference>
<feature type="transmembrane region" description="Helical" evidence="1">
    <location>
        <begin position="183"/>
        <end position="200"/>
    </location>
</feature>
<reference evidence="2 3" key="1">
    <citation type="submission" date="2019-09" db="EMBL/GenBank/DDBJ databases">
        <title>In-depth cultivation of the pig gut microbiome towards novel bacterial diversity and tailored functional studies.</title>
        <authorList>
            <person name="Wylensek D."/>
            <person name="Hitch T.C.A."/>
            <person name="Clavel T."/>
        </authorList>
    </citation>
    <scope>NUCLEOTIDE SEQUENCE [LARGE SCALE GENOMIC DNA]</scope>
    <source>
        <strain evidence="2 3">PG-178-WT-4</strain>
    </source>
</reference>
<comment type="caution">
    <text evidence="2">The sequence shown here is derived from an EMBL/GenBank/DDBJ whole genome shotgun (WGS) entry which is preliminary data.</text>
</comment>
<sequence length="201" mass="21971">MSMDAIINLEEALGRKFTEQESARLREIGRQLHLRDDDALWSLLAALEYQRIFYEALPDRIADASREIMDGISAAAASETAAAQARLTESVVEQAERLSGKIHYATLVPLGIAALICLLVFGSLMLWAGFCIGSGQSLPPAALLNMPSGILIGGLSFVAGIYLFVITARLFIDEDDAWKKSCAVMFLFMIVGLCLYLSMVY</sequence>
<proteinExistence type="predicted"/>
<dbReference type="EMBL" id="VUMH01000008">
    <property type="protein sequence ID" value="MSS28204.1"/>
    <property type="molecule type" value="Genomic_DNA"/>
</dbReference>
<name>A0A6L5XLS2_9BACT</name>
<keyword evidence="1" id="KW-0812">Transmembrane</keyword>
<organism evidence="2 3">
    <name type="scientific">Desulfovibrio porci</name>
    <dbReference type="NCBI Taxonomy" id="2605782"/>
    <lineage>
        <taxon>Bacteria</taxon>
        <taxon>Pseudomonadati</taxon>
        <taxon>Thermodesulfobacteriota</taxon>
        <taxon>Desulfovibrionia</taxon>
        <taxon>Desulfovibrionales</taxon>
        <taxon>Desulfovibrionaceae</taxon>
        <taxon>Desulfovibrio</taxon>
    </lineage>
</organism>
<keyword evidence="1" id="KW-0472">Membrane</keyword>
<evidence type="ECO:0000256" key="1">
    <source>
        <dbReference type="SAM" id="Phobius"/>
    </source>
</evidence>
<evidence type="ECO:0000313" key="3">
    <source>
        <dbReference type="Proteomes" id="UP000477488"/>
    </source>
</evidence>
<protein>
    <submittedName>
        <fullName evidence="2">Uncharacterized protein</fullName>
    </submittedName>
</protein>
<keyword evidence="1" id="KW-1133">Transmembrane helix</keyword>
<dbReference type="AlphaFoldDB" id="A0A6L5XLS2"/>
<feature type="transmembrane region" description="Helical" evidence="1">
    <location>
        <begin position="150"/>
        <end position="171"/>
    </location>
</feature>
<feature type="transmembrane region" description="Helical" evidence="1">
    <location>
        <begin position="107"/>
        <end position="130"/>
    </location>
</feature>
<keyword evidence="3" id="KW-1185">Reference proteome</keyword>
<evidence type="ECO:0000313" key="2">
    <source>
        <dbReference type="EMBL" id="MSS28204.1"/>
    </source>
</evidence>
<accession>A0A6L5XLS2</accession>
<dbReference type="Proteomes" id="UP000477488">
    <property type="component" value="Unassembled WGS sequence"/>
</dbReference>